<comment type="caution">
    <text evidence="3">The sequence shown here is derived from an EMBL/GenBank/DDBJ whole genome shotgun (WGS) entry which is preliminary data.</text>
</comment>
<evidence type="ECO:0000313" key="4">
    <source>
        <dbReference type="Proteomes" id="UP000608345"/>
    </source>
</evidence>
<protein>
    <submittedName>
        <fullName evidence="3">Glycosyl transferase group 1</fullName>
    </submittedName>
</protein>
<dbReference type="Gene3D" id="3.40.50.2000">
    <property type="entry name" value="Glycogen Phosphorylase B"/>
    <property type="match status" value="2"/>
</dbReference>
<dbReference type="Proteomes" id="UP000608345">
    <property type="component" value="Unassembled WGS sequence"/>
</dbReference>
<proteinExistence type="predicted"/>
<accession>A0A918JPZ0</accession>
<name>A0A918JPZ0_9BURK</name>
<dbReference type="SUPFAM" id="SSF53756">
    <property type="entry name" value="UDP-Glycosyltransferase/glycogen phosphorylase"/>
    <property type="match status" value="1"/>
</dbReference>
<dbReference type="EMBL" id="BMYS01000020">
    <property type="protein sequence ID" value="GGW93388.1"/>
    <property type="molecule type" value="Genomic_DNA"/>
</dbReference>
<dbReference type="GO" id="GO:0016757">
    <property type="term" value="F:glycosyltransferase activity"/>
    <property type="evidence" value="ECO:0007669"/>
    <property type="project" value="InterPro"/>
</dbReference>
<gene>
    <name evidence="3" type="ORF">GCM10011450_24270</name>
</gene>
<feature type="domain" description="Glycosyl transferase family 1" evidence="1">
    <location>
        <begin position="177"/>
        <end position="336"/>
    </location>
</feature>
<keyword evidence="4" id="KW-1185">Reference proteome</keyword>
<dbReference type="InterPro" id="IPR028098">
    <property type="entry name" value="Glyco_trans_4-like_N"/>
</dbReference>
<reference evidence="3" key="1">
    <citation type="journal article" date="2014" name="Int. J. Syst. Evol. Microbiol.">
        <title>Complete genome sequence of Corynebacterium casei LMG S-19264T (=DSM 44701T), isolated from a smear-ripened cheese.</title>
        <authorList>
            <consortium name="US DOE Joint Genome Institute (JGI-PGF)"/>
            <person name="Walter F."/>
            <person name="Albersmeier A."/>
            <person name="Kalinowski J."/>
            <person name="Ruckert C."/>
        </authorList>
    </citation>
    <scope>NUCLEOTIDE SEQUENCE</scope>
    <source>
        <strain evidence="3">KCTC 23732</strain>
    </source>
</reference>
<dbReference type="InterPro" id="IPR001296">
    <property type="entry name" value="Glyco_trans_1"/>
</dbReference>
<dbReference type="RefSeq" id="WP_189385772.1">
    <property type="nucleotide sequence ID" value="NZ_BAABFY010000046.1"/>
</dbReference>
<dbReference type="AlphaFoldDB" id="A0A918JPZ0"/>
<dbReference type="Pfam" id="PF13439">
    <property type="entry name" value="Glyco_transf_4"/>
    <property type="match status" value="1"/>
</dbReference>
<evidence type="ECO:0000259" key="2">
    <source>
        <dbReference type="Pfam" id="PF13439"/>
    </source>
</evidence>
<evidence type="ECO:0000313" key="3">
    <source>
        <dbReference type="EMBL" id="GGW93388.1"/>
    </source>
</evidence>
<dbReference type="PANTHER" id="PTHR12526">
    <property type="entry name" value="GLYCOSYLTRANSFERASE"/>
    <property type="match status" value="1"/>
</dbReference>
<keyword evidence="3" id="KW-0808">Transferase</keyword>
<feature type="domain" description="Glycosyltransferase subfamily 4-like N-terminal" evidence="2">
    <location>
        <begin position="13"/>
        <end position="168"/>
    </location>
</feature>
<sequence length="365" mass="41840">MKILQLITGPGAGGAEVYVKDLAIAMTHKGHELHIGFWGYAKDFGRNKDFEDNYLKELEKNNIKYFFIGYESRKKPWIGIFKVKKYINETNIDIYHSHFLYGTLFGLLTKKPIIYTHHNIKFQTKKIIFIFFDKLINRYIGISNICSDALRNYTQKKITTIMNGVNIKKFPKNISIRKFKNNLDFLAVGRIHPQKNYFLLVDSIALLPLNIQDKIKISIAGEGSNKDLENLKNYIKNKKLSKTIHLIGNQNNIPELMSKFDIFIMTSAWEGLPISLIEASISGLPCIVTDVGGCSEIINTCINGIIVEPDNAQKMADAIVSYFENPEKISEHSKNGMKYSNVYSIETSTKKHLELYQEIYKNNSF</sequence>
<dbReference type="Pfam" id="PF00534">
    <property type="entry name" value="Glycos_transf_1"/>
    <property type="match status" value="1"/>
</dbReference>
<reference evidence="3" key="2">
    <citation type="submission" date="2020-09" db="EMBL/GenBank/DDBJ databases">
        <authorList>
            <person name="Sun Q."/>
            <person name="Kim S."/>
        </authorList>
    </citation>
    <scope>NUCLEOTIDE SEQUENCE</scope>
    <source>
        <strain evidence="3">KCTC 23732</strain>
    </source>
</reference>
<organism evidence="3 4">
    <name type="scientific">Advenella faeciporci</name>
    <dbReference type="NCBI Taxonomy" id="797535"/>
    <lineage>
        <taxon>Bacteria</taxon>
        <taxon>Pseudomonadati</taxon>
        <taxon>Pseudomonadota</taxon>
        <taxon>Betaproteobacteria</taxon>
        <taxon>Burkholderiales</taxon>
        <taxon>Alcaligenaceae</taxon>
    </lineage>
</organism>
<evidence type="ECO:0000259" key="1">
    <source>
        <dbReference type="Pfam" id="PF00534"/>
    </source>
</evidence>
<dbReference type="CDD" id="cd03801">
    <property type="entry name" value="GT4_PimA-like"/>
    <property type="match status" value="1"/>
</dbReference>